<dbReference type="AlphaFoldDB" id="A0A0A9AHJ7"/>
<dbReference type="EMBL" id="GBRH01246771">
    <property type="protein sequence ID" value="JAD51124.1"/>
    <property type="molecule type" value="Transcribed_RNA"/>
</dbReference>
<accession>A0A0A9AHJ7</accession>
<evidence type="ECO:0000256" key="1">
    <source>
        <dbReference type="SAM" id="MobiDB-lite"/>
    </source>
</evidence>
<reference evidence="2" key="1">
    <citation type="submission" date="2014-09" db="EMBL/GenBank/DDBJ databases">
        <authorList>
            <person name="Magalhaes I.L.F."/>
            <person name="Oliveira U."/>
            <person name="Santos F.R."/>
            <person name="Vidigal T.H.D.A."/>
            <person name="Brescovit A.D."/>
            <person name="Santos A.J."/>
        </authorList>
    </citation>
    <scope>NUCLEOTIDE SEQUENCE</scope>
    <source>
        <tissue evidence="2">Shoot tissue taken approximately 20 cm above the soil surface</tissue>
    </source>
</reference>
<feature type="region of interest" description="Disordered" evidence="1">
    <location>
        <begin position="1"/>
        <end position="33"/>
    </location>
</feature>
<evidence type="ECO:0000313" key="2">
    <source>
        <dbReference type="EMBL" id="JAD51124.1"/>
    </source>
</evidence>
<feature type="compositionally biased region" description="Basic residues" evidence="1">
    <location>
        <begin position="23"/>
        <end position="33"/>
    </location>
</feature>
<sequence>MGSCSASRGVGVGEREREGAAWSRRRCQRTRGG</sequence>
<reference evidence="2" key="2">
    <citation type="journal article" date="2015" name="Data Brief">
        <title>Shoot transcriptome of the giant reed, Arundo donax.</title>
        <authorList>
            <person name="Barrero R.A."/>
            <person name="Guerrero F.D."/>
            <person name="Moolhuijzen P."/>
            <person name="Goolsby J.A."/>
            <person name="Tidwell J."/>
            <person name="Bellgard S.E."/>
            <person name="Bellgard M.I."/>
        </authorList>
    </citation>
    <scope>NUCLEOTIDE SEQUENCE</scope>
    <source>
        <tissue evidence="2">Shoot tissue taken approximately 20 cm above the soil surface</tissue>
    </source>
</reference>
<protein>
    <submittedName>
        <fullName evidence="2">Uncharacterized protein</fullName>
    </submittedName>
</protein>
<name>A0A0A9AHJ7_ARUDO</name>
<organism evidence="2">
    <name type="scientific">Arundo donax</name>
    <name type="common">Giant reed</name>
    <name type="synonym">Donax arundinaceus</name>
    <dbReference type="NCBI Taxonomy" id="35708"/>
    <lineage>
        <taxon>Eukaryota</taxon>
        <taxon>Viridiplantae</taxon>
        <taxon>Streptophyta</taxon>
        <taxon>Embryophyta</taxon>
        <taxon>Tracheophyta</taxon>
        <taxon>Spermatophyta</taxon>
        <taxon>Magnoliopsida</taxon>
        <taxon>Liliopsida</taxon>
        <taxon>Poales</taxon>
        <taxon>Poaceae</taxon>
        <taxon>PACMAD clade</taxon>
        <taxon>Arundinoideae</taxon>
        <taxon>Arundineae</taxon>
        <taxon>Arundo</taxon>
    </lineage>
</organism>
<proteinExistence type="predicted"/>